<evidence type="ECO:0000313" key="9">
    <source>
        <dbReference type="EMBL" id="GEB34792.1"/>
    </source>
</evidence>
<dbReference type="PROSITE" id="PS50928">
    <property type="entry name" value="ABC_TM1"/>
    <property type="match status" value="1"/>
</dbReference>
<evidence type="ECO:0000256" key="6">
    <source>
        <dbReference type="ARBA" id="ARBA00023136"/>
    </source>
</evidence>
<feature type="transmembrane region" description="Helical" evidence="7">
    <location>
        <begin position="166"/>
        <end position="190"/>
    </location>
</feature>
<dbReference type="InterPro" id="IPR000515">
    <property type="entry name" value="MetI-like"/>
</dbReference>
<comment type="caution">
    <text evidence="9">The sequence shown here is derived from an EMBL/GenBank/DDBJ whole genome shotgun (WGS) entry which is preliminary data.</text>
</comment>
<organism evidence="9 10">
    <name type="scientific">Brevibacillus parabrevis</name>
    <dbReference type="NCBI Taxonomy" id="54914"/>
    <lineage>
        <taxon>Bacteria</taxon>
        <taxon>Bacillati</taxon>
        <taxon>Bacillota</taxon>
        <taxon>Bacilli</taxon>
        <taxon>Bacillales</taxon>
        <taxon>Paenibacillaceae</taxon>
        <taxon>Brevibacillus</taxon>
    </lineage>
</organism>
<keyword evidence="10" id="KW-1185">Reference proteome</keyword>
<dbReference type="Pfam" id="PF00528">
    <property type="entry name" value="BPD_transp_1"/>
    <property type="match status" value="1"/>
</dbReference>
<dbReference type="InterPro" id="IPR035906">
    <property type="entry name" value="MetI-like_sf"/>
</dbReference>
<evidence type="ECO:0000313" key="10">
    <source>
        <dbReference type="Proteomes" id="UP000316882"/>
    </source>
</evidence>
<feature type="transmembrane region" description="Helical" evidence="7">
    <location>
        <begin position="125"/>
        <end position="145"/>
    </location>
</feature>
<keyword evidence="4 7" id="KW-0812">Transmembrane</keyword>
<evidence type="ECO:0000256" key="1">
    <source>
        <dbReference type="ARBA" id="ARBA00004651"/>
    </source>
</evidence>
<comment type="subcellular location">
    <subcellularLocation>
        <location evidence="1 7">Cell membrane</location>
        <topology evidence="1 7">Multi-pass membrane protein</topology>
    </subcellularLocation>
</comment>
<dbReference type="GO" id="GO:0055085">
    <property type="term" value="P:transmembrane transport"/>
    <property type="evidence" value="ECO:0007669"/>
    <property type="project" value="InterPro"/>
</dbReference>
<name>A0A4Y3PJW5_BREPA</name>
<evidence type="ECO:0000256" key="5">
    <source>
        <dbReference type="ARBA" id="ARBA00022989"/>
    </source>
</evidence>
<dbReference type="AlphaFoldDB" id="A0A4Y3PJW5"/>
<evidence type="ECO:0000256" key="2">
    <source>
        <dbReference type="ARBA" id="ARBA00022448"/>
    </source>
</evidence>
<protein>
    <submittedName>
        <fullName evidence="9">ABC transporter permease</fullName>
    </submittedName>
</protein>
<keyword evidence="3" id="KW-1003">Cell membrane</keyword>
<evidence type="ECO:0000256" key="4">
    <source>
        <dbReference type="ARBA" id="ARBA00022692"/>
    </source>
</evidence>
<feature type="transmembrane region" description="Helical" evidence="7">
    <location>
        <begin position="221"/>
        <end position="239"/>
    </location>
</feature>
<keyword evidence="2 7" id="KW-0813">Transport</keyword>
<accession>A0A4Y3PJW5</accession>
<dbReference type="PANTHER" id="PTHR30151:SF0">
    <property type="entry name" value="ABC TRANSPORTER PERMEASE PROTEIN MJ0413-RELATED"/>
    <property type="match status" value="1"/>
</dbReference>
<reference evidence="9 10" key="1">
    <citation type="submission" date="2019-06" db="EMBL/GenBank/DDBJ databases">
        <title>Whole genome shotgun sequence of Brevibacillus parabrevis NBRC 12334.</title>
        <authorList>
            <person name="Hosoyama A."/>
            <person name="Uohara A."/>
            <person name="Ohji S."/>
            <person name="Ichikawa N."/>
        </authorList>
    </citation>
    <scope>NUCLEOTIDE SEQUENCE [LARGE SCALE GENOMIC DNA]</scope>
    <source>
        <strain evidence="9 10">NBRC 12334</strain>
    </source>
</reference>
<feature type="transmembrane region" description="Helical" evidence="7">
    <location>
        <begin position="63"/>
        <end position="86"/>
    </location>
</feature>
<dbReference type="GO" id="GO:0005886">
    <property type="term" value="C:plasma membrane"/>
    <property type="evidence" value="ECO:0007669"/>
    <property type="project" value="UniProtKB-SubCell"/>
</dbReference>
<dbReference type="Proteomes" id="UP000316882">
    <property type="component" value="Unassembled WGS sequence"/>
</dbReference>
<sequence length="260" mass="28573">MPIFTTARNNWPSGLTYLLLLLTWEGLSRVYPPVILPGPWESLQTLIGLYEKGRLMEPLLYSFLRLAAGFGIAFLLGTGLGVFAGAQELVFKLVSPAVSVLQAVPPVSWMLLAILWLGVNGGAQIFVVALALFPLFFFNSLQGVRQLPKELLEMARVFSVNRRKQLVDIILPALAPFWSAALTVSVGMGWKTIVMAELISGQTGIGASMNTARIYLKTEEVMAWTLLVALLGMALEVLVRKITRPRERRGSAACDLQESR</sequence>
<dbReference type="EMBL" id="BJMH01000028">
    <property type="protein sequence ID" value="GEB34792.1"/>
    <property type="molecule type" value="Genomic_DNA"/>
</dbReference>
<dbReference type="Gene3D" id="1.10.3720.10">
    <property type="entry name" value="MetI-like"/>
    <property type="match status" value="1"/>
</dbReference>
<evidence type="ECO:0000256" key="3">
    <source>
        <dbReference type="ARBA" id="ARBA00022475"/>
    </source>
</evidence>
<dbReference type="PANTHER" id="PTHR30151">
    <property type="entry name" value="ALKANE SULFONATE ABC TRANSPORTER-RELATED, MEMBRANE SUBUNIT"/>
    <property type="match status" value="1"/>
</dbReference>
<gene>
    <name evidence="9" type="ORF">BPA01_43720</name>
</gene>
<keyword evidence="6 7" id="KW-0472">Membrane</keyword>
<dbReference type="CDD" id="cd06261">
    <property type="entry name" value="TM_PBP2"/>
    <property type="match status" value="1"/>
</dbReference>
<feature type="domain" description="ABC transmembrane type-1" evidence="8">
    <location>
        <begin position="59"/>
        <end position="239"/>
    </location>
</feature>
<evidence type="ECO:0000256" key="7">
    <source>
        <dbReference type="RuleBase" id="RU363032"/>
    </source>
</evidence>
<dbReference type="RefSeq" id="WP_122962191.1">
    <property type="nucleotide sequence ID" value="NZ_BJMH01000028.1"/>
</dbReference>
<proteinExistence type="inferred from homology"/>
<keyword evidence="5 7" id="KW-1133">Transmembrane helix</keyword>
<dbReference type="SUPFAM" id="SSF161098">
    <property type="entry name" value="MetI-like"/>
    <property type="match status" value="1"/>
</dbReference>
<comment type="similarity">
    <text evidence="7">Belongs to the binding-protein-dependent transport system permease family.</text>
</comment>
<evidence type="ECO:0000259" key="8">
    <source>
        <dbReference type="PROSITE" id="PS50928"/>
    </source>
</evidence>